<keyword evidence="1" id="KW-0472">Membrane</keyword>
<dbReference type="Proteomes" id="UP000265725">
    <property type="component" value="Chromosome"/>
</dbReference>
<dbReference type="EMBL" id="CP032418">
    <property type="protein sequence ID" value="AYC28484.1"/>
    <property type="molecule type" value="Genomic_DNA"/>
</dbReference>
<proteinExistence type="predicted"/>
<accession>A0A385YPP7</accession>
<keyword evidence="1" id="KW-0812">Transmembrane</keyword>
<dbReference type="KEGG" id="paek:D3873_00845"/>
<evidence type="ECO:0000313" key="3">
    <source>
        <dbReference type="Proteomes" id="UP000265725"/>
    </source>
</evidence>
<feature type="transmembrane region" description="Helical" evidence="1">
    <location>
        <begin position="97"/>
        <end position="114"/>
    </location>
</feature>
<protein>
    <submittedName>
        <fullName evidence="2">Uncharacterized protein</fullName>
    </submittedName>
</protein>
<gene>
    <name evidence="2" type="ORF">D3873_00845</name>
</gene>
<evidence type="ECO:0000313" key="2">
    <source>
        <dbReference type="EMBL" id="AYC28484.1"/>
    </source>
</evidence>
<keyword evidence="3" id="KW-1185">Reference proteome</keyword>
<feature type="transmembrane region" description="Helical" evidence="1">
    <location>
        <begin position="32"/>
        <end position="54"/>
    </location>
</feature>
<reference evidence="3" key="1">
    <citation type="submission" date="2018-09" db="EMBL/GenBank/DDBJ databases">
        <authorList>
            <person name="Zhu H."/>
        </authorList>
    </citation>
    <scope>NUCLEOTIDE SEQUENCE [LARGE SCALE GENOMIC DNA]</scope>
    <source>
        <strain evidence="3">K2R23-3</strain>
    </source>
</reference>
<sequence length="124" mass="13969">MSSIAYTIGMSFIIAFLFIGCLYGSTIQSETLFAVGGMVAITLYFLIGIPTLLITKHKTRRSRIKSYVISTAIGILIYFIFYSKIGELDVNEILHLLLPYSFMAGSILGLFYFLPIELYRSKKD</sequence>
<evidence type="ECO:0000256" key="1">
    <source>
        <dbReference type="SAM" id="Phobius"/>
    </source>
</evidence>
<feature type="transmembrane region" description="Helical" evidence="1">
    <location>
        <begin position="7"/>
        <end position="26"/>
    </location>
</feature>
<feature type="transmembrane region" description="Helical" evidence="1">
    <location>
        <begin position="66"/>
        <end position="85"/>
    </location>
</feature>
<dbReference type="RefSeq" id="WP_119882229.1">
    <property type="nucleotide sequence ID" value="NZ_CP032418.1"/>
</dbReference>
<dbReference type="OrthoDB" id="9904235at2"/>
<organism evidence="2 3">
    <name type="scientific">Paenisporosarcina cavernae</name>
    <dbReference type="NCBI Taxonomy" id="2320858"/>
    <lineage>
        <taxon>Bacteria</taxon>
        <taxon>Bacillati</taxon>
        <taxon>Bacillota</taxon>
        <taxon>Bacilli</taxon>
        <taxon>Bacillales</taxon>
        <taxon>Caryophanaceae</taxon>
        <taxon>Paenisporosarcina</taxon>
    </lineage>
</organism>
<dbReference type="AlphaFoldDB" id="A0A385YPP7"/>
<keyword evidence="1" id="KW-1133">Transmembrane helix</keyword>
<name>A0A385YPP7_9BACL</name>